<keyword evidence="4" id="KW-1185">Reference proteome</keyword>
<evidence type="ECO:0000313" key="4">
    <source>
        <dbReference type="Proteomes" id="UP001320148"/>
    </source>
</evidence>
<dbReference type="CDD" id="cd00146">
    <property type="entry name" value="PKD"/>
    <property type="match status" value="1"/>
</dbReference>
<evidence type="ECO:0000259" key="2">
    <source>
        <dbReference type="PROSITE" id="PS50093"/>
    </source>
</evidence>
<dbReference type="SMART" id="SM00089">
    <property type="entry name" value="PKD"/>
    <property type="match status" value="1"/>
</dbReference>
<dbReference type="Pfam" id="PF18911">
    <property type="entry name" value="PKD_4"/>
    <property type="match status" value="1"/>
</dbReference>
<dbReference type="InterPro" id="IPR035986">
    <property type="entry name" value="PKD_dom_sf"/>
</dbReference>
<dbReference type="NCBIfam" id="NF040591">
    <property type="entry name" value="choice_anch_O"/>
    <property type="match status" value="2"/>
</dbReference>
<organism evidence="3 4">
    <name type="scientific">Desulfoluna limicola</name>
    <dbReference type="NCBI Taxonomy" id="2810562"/>
    <lineage>
        <taxon>Bacteria</taxon>
        <taxon>Pseudomonadati</taxon>
        <taxon>Thermodesulfobacteriota</taxon>
        <taxon>Desulfobacteria</taxon>
        <taxon>Desulfobacterales</taxon>
        <taxon>Desulfolunaceae</taxon>
        <taxon>Desulfoluna</taxon>
    </lineage>
</organism>
<dbReference type="Gene3D" id="2.60.40.10">
    <property type="entry name" value="Immunoglobulins"/>
    <property type="match status" value="1"/>
</dbReference>
<name>A0ABM7PMK5_9BACT</name>
<dbReference type="Proteomes" id="UP001320148">
    <property type="component" value="Chromosome"/>
</dbReference>
<keyword evidence="1" id="KW-0732">Signal</keyword>
<proteinExistence type="predicted"/>
<dbReference type="SUPFAM" id="SSF50939">
    <property type="entry name" value="Sialidases"/>
    <property type="match status" value="1"/>
</dbReference>
<dbReference type="PROSITE" id="PS50093">
    <property type="entry name" value="PKD"/>
    <property type="match status" value="1"/>
</dbReference>
<dbReference type="InterPro" id="IPR000601">
    <property type="entry name" value="PKD_dom"/>
</dbReference>
<gene>
    <name evidence="3" type="ORF">DSLASN_43970</name>
</gene>
<evidence type="ECO:0000313" key="3">
    <source>
        <dbReference type="EMBL" id="BCS98765.1"/>
    </source>
</evidence>
<dbReference type="EMBL" id="AP024488">
    <property type="protein sequence ID" value="BCS98765.1"/>
    <property type="molecule type" value="Genomic_DNA"/>
</dbReference>
<sequence>MKKFVARFFLIQAVFIWSLSLALADPRVNVSKTPAEPDMKAKLNIATCWIDAMDSEGNPVVIKNTNEDGLLVEERNTAKPIVACYAGETANGVHDVFGAVSRDEGQTWHITNLSESADKSSFTHANGTPSYGHCRKPVFQVKGNRIFVVWSSRYAAEGAPRYELEGDPHNMGLNEEEPQNWQREEEAPETLVGQQSVDYTDMGFSAIGEVAYSAVWACRGVIVTKSMTAWLNAGYSAGDIVWFQPERLTSGVRDANQLFAGGAGSAGFALTWQEDPLGLRPGKADGPGHGWGGAITSNATDIWYSYITWADMLKTPSPIPGPGEGRPLVSEQMALPVRISDNVDQNTGGARPNCFLQAYASPTDENPCAKSAWAMIAYTERRTNPLGKQEPMGPASVDEGKNVMYHTFEFTKPLANSEDSDANVRAGNIVNLQRTDADGTPLWLTDWSGNYILDEEGEKMPAYYNCRRPRLIMQGKSAVGGSKTVMLMIYKAGLGDCGHGSDILMRRCVVAGDGNPYKFENFQPGEQNLSSTTVTQMGFAGLRALEWEQTVENLGDNPEDNDLDDARAHRGAIRGDFVAFGYTYTPNLEMSKKGYDTYNFYLRRSFDGGQTWTTDPEGTTAVEHTENFYNACSLDSYQVTTSYGPGVNVFEPARNMSLVTVSEADIANEAVQTVIEPRLVAVPGSITITKPSPDDPCKKEPTGYAEDVQDPNVFYMTWATKYFFTDVEGKAHYSFTRDRGQTLGRWEFDSLSGDLSPDVREAECQIRMTPDGSKFYAAWLEETDSGSDIVFRRILPGEFLSIQPNPPIASIDSPVSDVTINAGAPVDFAGSVTNGTLPLTFGWDFGGGAPSLAVEDPGPVIFETAGTYVVTFKVADSEGLESSASVTVTVASGPVAPVDGDLNGDGEVDGVDGALLMAALGACEGEDGGGYIPEADYGGVEGCIDPVDYGIWRSYYTAVVHE</sequence>
<dbReference type="InterPro" id="IPR013783">
    <property type="entry name" value="Ig-like_fold"/>
</dbReference>
<accession>A0ABM7PMK5</accession>
<feature type="chain" id="PRO_5046884626" description="PKD domain-containing protein" evidence="1">
    <location>
        <begin position="25"/>
        <end position="962"/>
    </location>
</feature>
<dbReference type="InterPro" id="IPR036278">
    <property type="entry name" value="Sialidase_sf"/>
</dbReference>
<feature type="signal peptide" evidence="1">
    <location>
        <begin position="1"/>
        <end position="24"/>
    </location>
</feature>
<dbReference type="SUPFAM" id="SSF49299">
    <property type="entry name" value="PKD domain"/>
    <property type="match status" value="1"/>
</dbReference>
<reference evidence="3 4" key="1">
    <citation type="submission" date="2021-02" db="EMBL/GenBank/DDBJ databases">
        <title>Complete genome of Desulfoluna sp. strain ASN36.</title>
        <authorList>
            <person name="Takahashi A."/>
            <person name="Kojima H."/>
            <person name="Fukui M."/>
        </authorList>
    </citation>
    <scope>NUCLEOTIDE SEQUENCE [LARGE SCALE GENOMIC DNA]</scope>
    <source>
        <strain evidence="3 4">ASN36</strain>
    </source>
</reference>
<evidence type="ECO:0000256" key="1">
    <source>
        <dbReference type="SAM" id="SignalP"/>
    </source>
</evidence>
<dbReference type="InterPro" id="IPR022409">
    <property type="entry name" value="PKD/Chitinase_dom"/>
</dbReference>
<feature type="domain" description="PKD" evidence="2">
    <location>
        <begin position="838"/>
        <end position="890"/>
    </location>
</feature>
<protein>
    <recommendedName>
        <fullName evidence="2">PKD domain-containing protein</fullName>
    </recommendedName>
</protein>